<proteinExistence type="predicted"/>
<organism evidence="3 4">
    <name type="scientific">Streptococcus iniae</name>
    <name type="common">Streptococcus shiloi</name>
    <dbReference type="NCBI Taxonomy" id="1346"/>
    <lineage>
        <taxon>Bacteria</taxon>
        <taxon>Bacillati</taxon>
        <taxon>Bacillota</taxon>
        <taxon>Bacilli</taxon>
        <taxon>Lactobacillales</taxon>
        <taxon>Streptococcaceae</taxon>
        <taxon>Streptococcus</taxon>
    </lineage>
</organism>
<feature type="transmembrane region" description="Helical" evidence="1">
    <location>
        <begin position="168"/>
        <end position="193"/>
    </location>
</feature>
<dbReference type="EMBL" id="QLQD01000031">
    <property type="protein sequence ID" value="RLU57974.1"/>
    <property type="molecule type" value="Genomic_DNA"/>
</dbReference>
<evidence type="ECO:0000313" key="4">
    <source>
        <dbReference type="Proteomes" id="UP000269148"/>
    </source>
</evidence>
<dbReference type="GO" id="GO:0004190">
    <property type="term" value="F:aspartic-type endopeptidase activity"/>
    <property type="evidence" value="ECO:0007669"/>
    <property type="project" value="TreeGrafter"/>
</dbReference>
<accession>A0A3L8GND0</accession>
<evidence type="ECO:0000256" key="1">
    <source>
        <dbReference type="SAM" id="Phobius"/>
    </source>
</evidence>
<keyword evidence="1" id="KW-0812">Transmembrane</keyword>
<evidence type="ECO:0000259" key="2">
    <source>
        <dbReference type="Pfam" id="PF06750"/>
    </source>
</evidence>
<dbReference type="RefSeq" id="WP_121791990.1">
    <property type="nucleotide sequence ID" value="NZ_QLQC01000032.1"/>
</dbReference>
<dbReference type="GO" id="GO:0006465">
    <property type="term" value="P:signal peptide processing"/>
    <property type="evidence" value="ECO:0007669"/>
    <property type="project" value="TreeGrafter"/>
</dbReference>
<feature type="transmembrane region" description="Helical" evidence="1">
    <location>
        <begin position="118"/>
        <end position="148"/>
    </location>
</feature>
<dbReference type="GO" id="GO:0005886">
    <property type="term" value="C:plasma membrane"/>
    <property type="evidence" value="ECO:0007669"/>
    <property type="project" value="TreeGrafter"/>
</dbReference>
<feature type="transmembrane region" description="Helical" evidence="1">
    <location>
        <begin position="200"/>
        <end position="215"/>
    </location>
</feature>
<dbReference type="InterPro" id="IPR010627">
    <property type="entry name" value="Prepilin_pept_A24_N"/>
</dbReference>
<protein>
    <submittedName>
        <fullName evidence="3">Prepilin peptidase</fullName>
    </submittedName>
</protein>
<dbReference type="AlphaFoldDB" id="A0A3L8GND0"/>
<dbReference type="Pfam" id="PF06750">
    <property type="entry name" value="A24_N_bact"/>
    <property type="match status" value="1"/>
</dbReference>
<name>A0A3L8GND0_STRIN</name>
<dbReference type="PANTHER" id="PTHR30487">
    <property type="entry name" value="TYPE 4 PREPILIN-LIKE PROTEINS LEADER PEPTIDE-PROCESSING ENZYME"/>
    <property type="match status" value="1"/>
</dbReference>
<dbReference type="PANTHER" id="PTHR30487:SF0">
    <property type="entry name" value="PREPILIN LEADER PEPTIDASE_N-METHYLTRANSFERASE-RELATED"/>
    <property type="match status" value="1"/>
</dbReference>
<keyword evidence="1" id="KW-0472">Membrane</keyword>
<dbReference type="OrthoDB" id="9789291at2"/>
<evidence type="ECO:0000313" key="3">
    <source>
        <dbReference type="EMBL" id="RLU57974.1"/>
    </source>
</evidence>
<feature type="domain" description="Prepilin peptidase A24 N-terminal" evidence="2">
    <location>
        <begin position="9"/>
        <end position="89"/>
    </location>
</feature>
<gene>
    <name evidence="3" type="ORF">DIY07_02980</name>
</gene>
<comment type="caution">
    <text evidence="3">The sequence shown here is derived from an EMBL/GenBank/DDBJ whole genome shotgun (WGS) entry which is preliminary data.</text>
</comment>
<reference evidence="3 4" key="1">
    <citation type="submission" date="2018-06" db="EMBL/GenBank/DDBJ databases">
        <title>Mutators as drivers of adaptation in pathogenic bacteria and a risk factor for host jumps and vaccine escape.</title>
        <authorList>
            <person name="Barnes A.C."/>
            <person name="Silayeva O."/>
        </authorList>
    </citation>
    <scope>NUCLEOTIDE SEQUENCE [LARGE SCALE GENOMIC DNA]</scope>
    <source>
        <strain evidence="3 4">QMA0445</strain>
    </source>
</reference>
<dbReference type="InterPro" id="IPR050882">
    <property type="entry name" value="Prepilin_peptidase/N-MTase"/>
</dbReference>
<sequence>MDTILFFTLGASIGSFIGLTWYRFPEKSLLFPPSFCDNCQQSLEIRDLCPLVSVLINGFRCRFCHIKLSLSYFFIELFCGILLCLIYHQIFLTWADLAILYGSLLLSLFDLRDHSYPLTLWLIFTGLLIIFYPITTLFLLFLTLAFLAEWKLKAIGSGDFLFLASLSLTYSLSHLLWLIQIACLLGVSACLLFKSRKIPFIPYLSFSLLITLFFYH</sequence>
<feature type="transmembrane region" description="Helical" evidence="1">
    <location>
        <begin position="70"/>
        <end position="88"/>
    </location>
</feature>
<dbReference type="Proteomes" id="UP000269148">
    <property type="component" value="Unassembled WGS sequence"/>
</dbReference>
<keyword evidence="1" id="KW-1133">Transmembrane helix</keyword>
<feature type="transmembrane region" description="Helical" evidence="1">
    <location>
        <begin position="6"/>
        <end position="24"/>
    </location>
</feature>